<dbReference type="EMBL" id="QMEY01000024">
    <property type="protein sequence ID" value="RBQ15332.1"/>
    <property type="molecule type" value="Genomic_DNA"/>
</dbReference>
<name>A0A366LQ67_9ACTN</name>
<sequence length="168" mass="18544">MKATKTALAVRTMHYLPSVTIRLTGAAENRVVPRRDRDRAQVDVYIPGAIVILWDERAAWTMLTAWRNAGGLAERTFGARRAGGYEVANRHTSHITIGLQGKQSVEVFARNYLHSRSGCGELAIVVGPLTIVADDREAYDQQVATWRVAAAAANAVFDQEGRARRRAE</sequence>
<evidence type="ECO:0000313" key="1">
    <source>
        <dbReference type="EMBL" id="RBQ15332.1"/>
    </source>
</evidence>
<dbReference type="AlphaFoldDB" id="A0A366LQ67"/>
<accession>A0A366LQ67</accession>
<organism evidence="1 2">
    <name type="scientific">Spongiactinospora rosea</name>
    <dbReference type="NCBI Taxonomy" id="2248750"/>
    <lineage>
        <taxon>Bacteria</taxon>
        <taxon>Bacillati</taxon>
        <taxon>Actinomycetota</taxon>
        <taxon>Actinomycetes</taxon>
        <taxon>Streptosporangiales</taxon>
        <taxon>Streptosporangiaceae</taxon>
        <taxon>Spongiactinospora</taxon>
    </lineage>
</organism>
<reference evidence="1 2" key="1">
    <citation type="submission" date="2018-06" db="EMBL/GenBank/DDBJ databases">
        <title>Sphaerisporangium craniellae sp. nov., isolated from a marine sponge in the South China Sea.</title>
        <authorList>
            <person name="Li L."/>
        </authorList>
    </citation>
    <scope>NUCLEOTIDE SEQUENCE [LARGE SCALE GENOMIC DNA]</scope>
    <source>
        <strain evidence="1 2">LHW63015</strain>
    </source>
</reference>
<dbReference type="Proteomes" id="UP000253303">
    <property type="component" value="Unassembled WGS sequence"/>
</dbReference>
<gene>
    <name evidence="1" type="ORF">DP939_36440</name>
</gene>
<keyword evidence="2" id="KW-1185">Reference proteome</keyword>
<dbReference type="RefSeq" id="WP_113985381.1">
    <property type="nucleotide sequence ID" value="NZ_QMEY01000024.1"/>
</dbReference>
<dbReference type="OrthoDB" id="3541484at2"/>
<proteinExistence type="predicted"/>
<protein>
    <submittedName>
        <fullName evidence="1">Uncharacterized protein</fullName>
    </submittedName>
</protein>
<evidence type="ECO:0000313" key="2">
    <source>
        <dbReference type="Proteomes" id="UP000253303"/>
    </source>
</evidence>
<comment type="caution">
    <text evidence="1">The sequence shown here is derived from an EMBL/GenBank/DDBJ whole genome shotgun (WGS) entry which is preliminary data.</text>
</comment>